<feature type="compositionally biased region" description="Basic and acidic residues" evidence="1">
    <location>
        <begin position="320"/>
        <end position="334"/>
    </location>
</feature>
<sequence length="598" mass="67740">MRRHCTGERRRRRRRAVGRAAAQHRRVGDAHAAPAQRPRHHLRPHRLRPVQPLPPRRPLPPQPQGARAPRRLHRALRRVRRRVQHLPPALRLHRHLVLLGHRRARRHPRPDRRLERRLPQRARHARVRRRRRRRRRQLRLERDAGRARRQPVVRHQPGPPRRPRLHRRRPQAVQLRVLPQGRCFRRLGHRIVVPGSNQGPRGEQSVSFRPPQHRRQPFHLRQEPRRPSRLQEEQDRPDVPRAGRRRPQELPQLGLVGAAAPEAFAHRGRGAGLRRRARGLLQLDQGEDLLPGAGDVRADQDHGRFAGVGDRENAVAAGDGGHDPAAQRRRGGDHQRRHGRHRRVGGRQHPGVRARHVPARPRARGPVRGAERDRHRAAVPLVGDPPPRRPGAGRREQPAHLLQLQQRAVPDRAQPGGLLPGVPGQLQRRPPPKDHRPLARRPGGEREVRTVNDPPVRGASGGAEKETARRGRGRRRRSRPGVGDDGGAVVHDALVRDEPEAAAPGRGGDDGAAQHRGRGRGRVRGIGGDAGDGRAGAAGVLHGVRGERAHPQRGRVGPHRVTRRRRRRHASACIMYSTTRLFCSLVLSRGFCRHHARM</sequence>
<evidence type="ECO:0000313" key="2">
    <source>
        <dbReference type="EnsemblPlants" id="TuG1812G0400002688.01.T01.cds440946"/>
    </source>
</evidence>
<reference evidence="3" key="1">
    <citation type="journal article" date="2013" name="Nature">
        <title>Draft genome of the wheat A-genome progenitor Triticum urartu.</title>
        <authorList>
            <person name="Ling H.Q."/>
            <person name="Zhao S."/>
            <person name="Liu D."/>
            <person name="Wang J."/>
            <person name="Sun H."/>
            <person name="Zhang C."/>
            <person name="Fan H."/>
            <person name="Li D."/>
            <person name="Dong L."/>
            <person name="Tao Y."/>
            <person name="Gao C."/>
            <person name="Wu H."/>
            <person name="Li Y."/>
            <person name="Cui Y."/>
            <person name="Guo X."/>
            <person name="Zheng S."/>
            <person name="Wang B."/>
            <person name="Yu K."/>
            <person name="Liang Q."/>
            <person name="Yang W."/>
            <person name="Lou X."/>
            <person name="Chen J."/>
            <person name="Feng M."/>
            <person name="Jian J."/>
            <person name="Zhang X."/>
            <person name="Luo G."/>
            <person name="Jiang Y."/>
            <person name="Liu J."/>
            <person name="Wang Z."/>
            <person name="Sha Y."/>
            <person name="Zhang B."/>
            <person name="Wu H."/>
            <person name="Tang D."/>
            <person name="Shen Q."/>
            <person name="Xue P."/>
            <person name="Zou S."/>
            <person name="Wang X."/>
            <person name="Liu X."/>
            <person name="Wang F."/>
            <person name="Yang Y."/>
            <person name="An X."/>
            <person name="Dong Z."/>
            <person name="Zhang K."/>
            <person name="Zhang X."/>
            <person name="Luo M.C."/>
            <person name="Dvorak J."/>
            <person name="Tong Y."/>
            <person name="Wang J."/>
            <person name="Yang H."/>
            <person name="Li Z."/>
            <person name="Wang D."/>
            <person name="Zhang A."/>
            <person name="Wang J."/>
        </authorList>
    </citation>
    <scope>NUCLEOTIDE SEQUENCE</scope>
    <source>
        <strain evidence="3">cv. G1812</strain>
    </source>
</reference>
<organism evidence="2 3">
    <name type="scientific">Triticum urartu</name>
    <name type="common">Red wild einkorn</name>
    <name type="synonym">Crithodium urartu</name>
    <dbReference type="NCBI Taxonomy" id="4572"/>
    <lineage>
        <taxon>Eukaryota</taxon>
        <taxon>Viridiplantae</taxon>
        <taxon>Streptophyta</taxon>
        <taxon>Embryophyta</taxon>
        <taxon>Tracheophyta</taxon>
        <taxon>Spermatophyta</taxon>
        <taxon>Magnoliopsida</taxon>
        <taxon>Liliopsida</taxon>
        <taxon>Poales</taxon>
        <taxon>Poaceae</taxon>
        <taxon>BOP clade</taxon>
        <taxon>Pooideae</taxon>
        <taxon>Triticodae</taxon>
        <taxon>Triticeae</taxon>
        <taxon>Triticinae</taxon>
        <taxon>Triticum</taxon>
    </lineage>
</organism>
<reference evidence="2" key="3">
    <citation type="submission" date="2022-06" db="UniProtKB">
        <authorList>
            <consortium name="EnsemblPlants"/>
        </authorList>
    </citation>
    <scope>IDENTIFICATION</scope>
</reference>
<gene>
    <name evidence="2" type="primary">LOC125554019</name>
</gene>
<feature type="compositionally biased region" description="Basic residues" evidence="1">
    <location>
        <begin position="119"/>
        <end position="137"/>
    </location>
</feature>
<feature type="compositionally biased region" description="Basic residues" evidence="1">
    <location>
        <begin position="9"/>
        <end position="25"/>
    </location>
</feature>
<feature type="compositionally biased region" description="Basic residues" evidence="1">
    <location>
        <begin position="37"/>
        <end position="48"/>
    </location>
</feature>
<feature type="compositionally biased region" description="Basic residues" evidence="1">
    <location>
        <begin position="335"/>
        <end position="365"/>
    </location>
</feature>
<dbReference type="AlphaFoldDB" id="A0A8R7UAC6"/>
<feature type="region of interest" description="Disordered" evidence="1">
    <location>
        <begin position="101"/>
        <end position="177"/>
    </location>
</feature>
<feature type="compositionally biased region" description="Gly residues" evidence="1">
    <location>
        <begin position="524"/>
        <end position="534"/>
    </location>
</feature>
<feature type="region of interest" description="Disordered" evidence="1">
    <location>
        <begin position="191"/>
        <end position="257"/>
    </location>
</feature>
<feature type="compositionally biased region" description="Basic residues" evidence="1">
    <location>
        <begin position="161"/>
        <end position="170"/>
    </location>
</feature>
<feature type="compositionally biased region" description="Basic residues" evidence="1">
    <location>
        <begin position="470"/>
        <end position="479"/>
    </location>
</feature>
<feature type="region of interest" description="Disordered" evidence="1">
    <location>
        <begin position="313"/>
        <end position="395"/>
    </location>
</feature>
<dbReference type="Gramene" id="TuG1812G0400002688.01.T01">
    <property type="protein sequence ID" value="TuG1812G0400002688.01.T01.cds440946"/>
    <property type="gene ID" value="TuG1812G0400002688.01"/>
</dbReference>
<protein>
    <submittedName>
        <fullName evidence="2">Uncharacterized protein</fullName>
    </submittedName>
</protein>
<reference evidence="2" key="2">
    <citation type="submission" date="2018-03" db="EMBL/GenBank/DDBJ databases">
        <title>The Triticum urartu genome reveals the dynamic nature of wheat genome evolution.</title>
        <authorList>
            <person name="Ling H."/>
            <person name="Ma B."/>
            <person name="Shi X."/>
            <person name="Liu H."/>
            <person name="Dong L."/>
            <person name="Sun H."/>
            <person name="Cao Y."/>
            <person name="Gao Q."/>
            <person name="Zheng S."/>
            <person name="Li Y."/>
            <person name="Yu Y."/>
            <person name="Du H."/>
            <person name="Qi M."/>
            <person name="Li Y."/>
            <person name="Yu H."/>
            <person name="Cui Y."/>
            <person name="Wang N."/>
            <person name="Chen C."/>
            <person name="Wu H."/>
            <person name="Zhao Y."/>
            <person name="Zhang J."/>
            <person name="Li Y."/>
            <person name="Zhou W."/>
            <person name="Zhang B."/>
            <person name="Hu W."/>
            <person name="Eijk M."/>
            <person name="Tang J."/>
            <person name="Witsenboer H."/>
            <person name="Zhao S."/>
            <person name="Li Z."/>
            <person name="Zhang A."/>
            <person name="Wang D."/>
            <person name="Liang C."/>
        </authorList>
    </citation>
    <scope>NUCLEOTIDE SEQUENCE [LARGE SCALE GENOMIC DNA]</scope>
    <source>
        <strain evidence="2">cv. G1812</strain>
    </source>
</reference>
<dbReference type="Proteomes" id="UP000015106">
    <property type="component" value="Chromosome 4"/>
</dbReference>
<feature type="compositionally biased region" description="Basic and acidic residues" evidence="1">
    <location>
        <begin position="431"/>
        <end position="450"/>
    </location>
</feature>
<feature type="region of interest" description="Disordered" evidence="1">
    <location>
        <begin position="410"/>
        <end position="534"/>
    </location>
</feature>
<name>A0A8R7UAC6_TRIUA</name>
<feature type="compositionally biased region" description="Basic residues" evidence="1">
    <location>
        <begin position="101"/>
        <end position="110"/>
    </location>
</feature>
<proteinExistence type="predicted"/>
<feature type="compositionally biased region" description="Low complexity" evidence="1">
    <location>
        <begin position="414"/>
        <end position="427"/>
    </location>
</feature>
<feature type="region of interest" description="Disordered" evidence="1">
    <location>
        <begin position="1"/>
        <end position="71"/>
    </location>
</feature>
<accession>A0A8R7UAC6</accession>
<dbReference type="EnsemblPlants" id="TuG1812G0400002688.01.T01">
    <property type="protein sequence ID" value="TuG1812G0400002688.01.T01.cds440946"/>
    <property type="gene ID" value="TuG1812G0400002688.01"/>
</dbReference>
<feature type="compositionally biased region" description="Polar residues" evidence="1">
    <location>
        <begin position="195"/>
        <end position="207"/>
    </location>
</feature>
<evidence type="ECO:0000256" key="1">
    <source>
        <dbReference type="SAM" id="MobiDB-lite"/>
    </source>
</evidence>
<keyword evidence="3" id="KW-1185">Reference proteome</keyword>
<feature type="compositionally biased region" description="Pro residues" evidence="1">
    <location>
        <begin position="51"/>
        <end position="63"/>
    </location>
</feature>
<feature type="compositionally biased region" description="Basic and acidic residues" evidence="1">
    <location>
        <begin position="220"/>
        <end position="241"/>
    </location>
</feature>
<evidence type="ECO:0000313" key="3">
    <source>
        <dbReference type="Proteomes" id="UP000015106"/>
    </source>
</evidence>